<evidence type="ECO:0000256" key="2">
    <source>
        <dbReference type="SAM" id="Phobius"/>
    </source>
</evidence>
<dbReference type="EMBL" id="MN627275">
    <property type="protein sequence ID" value="QJT73738.1"/>
    <property type="molecule type" value="Genomic_RNA"/>
</dbReference>
<dbReference type="InterPro" id="IPR001810">
    <property type="entry name" value="F-box_dom"/>
</dbReference>
<dbReference type="Proteomes" id="UP001262359">
    <property type="component" value="Genome"/>
</dbReference>
<evidence type="ECO:0000313" key="4">
    <source>
        <dbReference type="EMBL" id="QJT73738.1"/>
    </source>
</evidence>
<reference evidence="4" key="1">
    <citation type="journal article" date="2021" name="MBio">
        <title>Novel Mycoviruses Discovered in the Mycovirome of a Necrotrophic Fungus.</title>
        <authorList>
            <person name="Ruiz-Padilla A."/>
            <person name="Rodriguez-Romero J."/>
            <person name="Gomez-Cid I."/>
            <person name="Pacifico D."/>
            <person name="Ayllon M.A."/>
        </authorList>
    </citation>
    <scope>NUCLEOTIDE SEQUENCE</scope>
    <source>
        <strain evidence="4">BCS17_DN61</strain>
    </source>
</reference>
<keyword evidence="2" id="KW-0472">Membrane</keyword>
<feature type="transmembrane region" description="Helical" evidence="2">
    <location>
        <begin position="1660"/>
        <end position="1679"/>
    </location>
</feature>
<keyword evidence="2" id="KW-1133">Transmembrane helix</keyword>
<evidence type="ECO:0000313" key="5">
    <source>
        <dbReference type="Proteomes" id="UP001262359"/>
    </source>
</evidence>
<accession>A0A858YBS6</accession>
<evidence type="ECO:0000256" key="1">
    <source>
        <dbReference type="SAM" id="MobiDB-lite"/>
    </source>
</evidence>
<protein>
    <recommendedName>
        <fullName evidence="3">F-box domain-containing protein</fullName>
    </recommendedName>
</protein>
<evidence type="ECO:0000259" key="3">
    <source>
        <dbReference type="PROSITE" id="PS50181"/>
    </source>
</evidence>
<keyword evidence="5" id="KW-1185">Reference proteome</keyword>
<feature type="compositionally biased region" description="Acidic residues" evidence="1">
    <location>
        <begin position="1233"/>
        <end position="1242"/>
    </location>
</feature>
<dbReference type="Pfam" id="PF00646">
    <property type="entry name" value="F-box"/>
    <property type="match status" value="1"/>
</dbReference>
<feature type="region of interest" description="Disordered" evidence="1">
    <location>
        <begin position="976"/>
        <end position="1004"/>
    </location>
</feature>
<dbReference type="PROSITE" id="PS50181">
    <property type="entry name" value="FBOX"/>
    <property type="match status" value="1"/>
</dbReference>
<organism evidence="4 5">
    <name type="scientific">Botrytis cinerea botybirnavirus 2</name>
    <dbReference type="NCBI Taxonomy" id="2735874"/>
    <lineage>
        <taxon>Viruses</taxon>
        <taxon>Riboviria</taxon>
        <taxon>Orthornavirae</taxon>
        <taxon>Duplornaviricota</taxon>
        <taxon>Chrymotiviricetes</taxon>
        <taxon>Ghabrivirales</taxon>
        <taxon>Alphatotivirineae</taxon>
        <taxon>Botybirnaviridae</taxon>
        <taxon>Botybirnavirus</taxon>
        <taxon>Botybirnavirus kyu</taxon>
    </lineage>
</organism>
<feature type="domain" description="F-box" evidence="3">
    <location>
        <begin position="98"/>
        <end position="141"/>
    </location>
</feature>
<sequence length="1801" mass="200274">MSSYTKNVTTSQVNQNSASTMKQGCSNYELDFPTPAEAYSVRSVRKLKGAKPSRSGAILEQLAKSNNTLMLMAAKQMWYNIERKEEYDAWAREYCRRKVSITDMPHEVIDNILKYVEVEDTVGCFTDRYNLSLCNKKLRSVWNGERGTLCATNHNKPQYLTFHDMDWLEDIYTECGGYSSYRQIEPVMWAKANQVVRGRNMFDYYRNRYMLDEQDPTVLADYPERTLGGLNVGKRRAMPTRVEREGMAHIGRQGADQATTANKTDPGLNILERLAVVAGRGTDIPLGRAEDIVSTTDAKDILLTESLMRDVPDIRFRNTFMRTEPTGSYRRFLICWGYGLKTLPASGKGAGYTDKYSYRLWRNSSVKLRTIPVVDTGIGYDNRITQDVVATATGNLNARARPDKRDFQSVFDEMKNLPEQFRIAGSAKAATGDNHVAWLTIALARIYGLKLAQEQQARCSVQMSTANLNRFAVDIANSSVGRASVFSGVATTLANTWFQSVRTPPKDEGSREWMASQMYELVLPSSAADESEIIYLAYLSGHLDDVAQWRHKDDALALVPIFNCVNSAATSRFKIPLANAMRPLNNAVLAGWNSNIEVGRAESVFNAYVATHDLQKQVEVAKQIMAVVMLGANSSKASNRLTGLPTPNHVSEYDLWLTPAPLANTTFSLVTQHESACLLAVMLQVQGTMRDDLFVSELATEFESKEVPIGADRTVGIGNAWINKFAPAGPSSWTQAWCEQKFGGFPREMRRILSTNKALLLDDTLEQLTGSVLRVSSLLYNKVVPKSGAIALAWDEVNRKALHVRRFVTGSQAKVLSYLYRGDPSILNAAGVNWIDIIAEVSSRRDMRRMESSLGVRTQNTVVGTPRIIYMGTEPDLTDYNTRMSEAQGMTGLSKHYEPTFDSSTATFFEDAIVPLETVQIPGKRHVAEPQVPSTNYKVPDGAKRDNKLVEEIARMGAGYLGRRYNSTLLEWLAAPKPKKPRRGPAKSGEDRRPLNPQTGAGNVVASIANPVRNSHINGLKESRDKLEADSKKRIEALKTVVKKPLSNVATERVRPEPVAARERAEAVMMLNKPTISRHGIRQKDYDVYESGVKEIVVEGDGRCGVRAIAASLQATGVVGVPTLRELFKTEAEVMSLDNVNRVPGTIMANDYTLAATCTTLGISLCIIHYIGNAASGQKGIRFYSCTNKPVKAVAYVELSNNHYSGLKIGNNLEELLDSTDAGQVFQYLFEPESEVPDEADEPERTLSGGGPTERITPYVPNSLTEFKHASAAKRLTGMLKNGVTITKHTPNYLVAKLDIGPTDQEIPAIDFSISMRYWTGAESYDNAWLEMRKILGDEKLPNEDECKFTADEFIYYCASARLPAAMIEVSTLPNKPIWHVKVDNYTTIVPNNTKDKISKHLYVYVVNGNYLFRPAMSSGLGPMERLRQMRDIKNFGNMIPDASLPHATLDEVEKTHKIWESAVRTRILRMRAQRHSASISCDPQYWAKAFEYRTKSGSTPADGAENNIELLAAFASLYGCNEEAVWFRTEGLAWLQDTVGWLPTNQNWFGIETVMLLALAKGFRVWEMRRGVDHVHLLTEYSAVAHNKTLPFVMEEVGDELRMFQVNLPLRALASLTNLQTCCNQHRDNGTYPEPPQAGPTLPNGNHEVGVQAMSRSQWVLLGFAVGISVVTMTTVAYRKRRSLYGLVAATRERLYGQNGQRAQAVAIAAEASDREPLLTGEDAYANSEFNRGGTPSMMSVNIYDHQAGQLVPAGDQGRNSWDWSASDLELPTMEVVPESWAMALYHTVLGAGAVAHDEL</sequence>
<name>A0A858YBS6_9VIRU</name>
<feature type="region of interest" description="Disordered" evidence="1">
    <location>
        <begin position="1"/>
        <end position="20"/>
    </location>
</feature>
<keyword evidence="2" id="KW-0812">Transmembrane</keyword>
<feature type="region of interest" description="Disordered" evidence="1">
    <location>
        <begin position="1233"/>
        <end position="1255"/>
    </location>
</feature>
<proteinExistence type="predicted"/>